<dbReference type="UniPathway" id="UPA00053">
    <property type="reaction ID" value="UER00084"/>
</dbReference>
<dbReference type="GO" id="GO:0005737">
    <property type="term" value="C:cytoplasm"/>
    <property type="evidence" value="ECO:0007669"/>
    <property type="project" value="TreeGrafter"/>
</dbReference>
<reference evidence="10 12" key="1">
    <citation type="submission" date="2018-02" db="EMBL/GenBank/DDBJ databases">
        <title>Reclassifiation of [Polyangium] brachysporum DSM 7029 as Guopingzhaonella breviflexa gen. nov., sp. nov., a member of the family Comamonadaceae.</title>
        <authorList>
            <person name="Tang B."/>
        </authorList>
    </citation>
    <scope>NUCLEOTIDE SEQUENCE [LARGE SCALE GENOMIC DNA]</scope>
    <source>
        <strain evidence="10 12">DSM 15344</strain>
    </source>
</reference>
<dbReference type="GO" id="GO:0003849">
    <property type="term" value="F:3-deoxy-7-phosphoheptulonate synthase activity"/>
    <property type="evidence" value="ECO:0007669"/>
    <property type="project" value="UniProtKB-EC"/>
</dbReference>
<comment type="caution">
    <text evidence="10">The sequence shown here is derived from an EMBL/GenBank/DDBJ whole genome shotgun (WGS) entry which is preliminary data.</text>
</comment>
<comment type="function">
    <text evidence="1 8">Stereospecific condensation of phosphoenolpyruvate (PEP) and D-erythrose-4-phosphate (E4P) giving rise to 3-deoxy-D-arabino-heptulosonate-7-phosphate (DAHP).</text>
</comment>
<evidence type="ECO:0000256" key="3">
    <source>
        <dbReference type="ARBA" id="ARBA00007985"/>
    </source>
</evidence>
<dbReference type="Gene3D" id="3.20.20.70">
    <property type="entry name" value="Aldolase class I"/>
    <property type="match status" value="1"/>
</dbReference>
<dbReference type="PANTHER" id="PTHR21225">
    <property type="entry name" value="PHOSPHO-2-DEHYDRO-3-DEOXYHEPTONATE ALDOLASE DAHP SYNTHETASE"/>
    <property type="match status" value="1"/>
</dbReference>
<evidence type="ECO:0000259" key="9">
    <source>
        <dbReference type="Pfam" id="PF00793"/>
    </source>
</evidence>
<dbReference type="NCBIfam" id="NF009396">
    <property type="entry name" value="PRK12756.1"/>
    <property type="match status" value="1"/>
</dbReference>
<comment type="catalytic activity">
    <reaction evidence="7 8">
        <text>D-erythrose 4-phosphate + phosphoenolpyruvate + H2O = 7-phospho-2-dehydro-3-deoxy-D-arabino-heptonate + phosphate</text>
        <dbReference type="Rhea" id="RHEA:14717"/>
        <dbReference type="ChEBI" id="CHEBI:15377"/>
        <dbReference type="ChEBI" id="CHEBI:16897"/>
        <dbReference type="ChEBI" id="CHEBI:43474"/>
        <dbReference type="ChEBI" id="CHEBI:58394"/>
        <dbReference type="ChEBI" id="CHEBI:58702"/>
        <dbReference type="EC" id="2.5.1.54"/>
    </reaction>
</comment>
<dbReference type="AlphaFoldDB" id="A0A2S5T1C2"/>
<evidence type="ECO:0000256" key="7">
    <source>
        <dbReference type="ARBA" id="ARBA00047508"/>
    </source>
</evidence>
<keyword evidence="5 8" id="KW-0808">Transferase</keyword>
<dbReference type="EC" id="2.5.1.54" evidence="8"/>
<evidence type="ECO:0000256" key="4">
    <source>
        <dbReference type="ARBA" id="ARBA00022605"/>
    </source>
</evidence>
<dbReference type="NCBIfam" id="NF009395">
    <property type="entry name" value="PRK12755.1"/>
    <property type="match status" value="1"/>
</dbReference>
<evidence type="ECO:0000313" key="10">
    <source>
        <dbReference type="EMBL" id="PPE68821.1"/>
    </source>
</evidence>
<comment type="similarity">
    <text evidence="3 8">Belongs to the class-I DAHP synthase family.</text>
</comment>
<dbReference type="PANTHER" id="PTHR21225:SF12">
    <property type="entry name" value="PHOSPHO-2-DEHYDRO-3-DEOXYHEPTONATE ALDOLASE, TYROSINE-INHIBITED"/>
    <property type="match status" value="1"/>
</dbReference>
<evidence type="ECO:0000313" key="12">
    <source>
        <dbReference type="Proteomes" id="UP000239406"/>
    </source>
</evidence>
<evidence type="ECO:0000256" key="8">
    <source>
        <dbReference type="PIRNR" id="PIRNR001361"/>
    </source>
</evidence>
<dbReference type="Proteomes" id="UP000294772">
    <property type="component" value="Unassembled WGS sequence"/>
</dbReference>
<dbReference type="FunFam" id="3.20.20.70:FF:000005">
    <property type="entry name" value="Phospho-2-dehydro-3-deoxyheptonate aldolase"/>
    <property type="match status" value="1"/>
</dbReference>
<evidence type="ECO:0000256" key="1">
    <source>
        <dbReference type="ARBA" id="ARBA00003726"/>
    </source>
</evidence>
<evidence type="ECO:0000313" key="13">
    <source>
        <dbReference type="Proteomes" id="UP000294772"/>
    </source>
</evidence>
<dbReference type="RefSeq" id="WP_104358565.1">
    <property type="nucleotide sequence ID" value="NZ_CALFFA010000020.1"/>
</dbReference>
<reference evidence="11 13" key="2">
    <citation type="submission" date="2019-03" db="EMBL/GenBank/DDBJ databases">
        <title>Genomic Encyclopedia of Type Strains, Phase IV (KMG-IV): sequencing the most valuable type-strain genomes for metagenomic binning, comparative biology and taxonomic classification.</title>
        <authorList>
            <person name="Goeker M."/>
        </authorList>
    </citation>
    <scope>NUCLEOTIDE SEQUENCE [LARGE SCALE GENOMIC DNA]</scope>
    <source>
        <strain evidence="11 13">DSM 15264</strain>
    </source>
</reference>
<keyword evidence="6 8" id="KW-0057">Aromatic amino acid biosynthesis</keyword>
<dbReference type="SUPFAM" id="SSF51569">
    <property type="entry name" value="Aldolase"/>
    <property type="match status" value="1"/>
</dbReference>
<keyword evidence="12" id="KW-1185">Reference proteome</keyword>
<evidence type="ECO:0000256" key="6">
    <source>
        <dbReference type="ARBA" id="ARBA00023141"/>
    </source>
</evidence>
<dbReference type="InterPro" id="IPR006218">
    <property type="entry name" value="DAHP1/KDSA"/>
</dbReference>
<dbReference type="InterPro" id="IPR006219">
    <property type="entry name" value="DAHP_synth_1"/>
</dbReference>
<dbReference type="NCBIfam" id="TIGR00034">
    <property type="entry name" value="aroFGH"/>
    <property type="match status" value="1"/>
</dbReference>
<dbReference type="GO" id="GO:0008652">
    <property type="term" value="P:amino acid biosynthetic process"/>
    <property type="evidence" value="ECO:0007669"/>
    <property type="project" value="UniProtKB-KW"/>
</dbReference>
<feature type="domain" description="DAHP synthetase I/KDSA" evidence="9">
    <location>
        <begin position="63"/>
        <end position="359"/>
    </location>
</feature>
<comment type="pathway">
    <text evidence="2 8">Metabolic intermediate biosynthesis; chorismate biosynthesis; chorismate from D-erythrose 4-phosphate and phosphoenolpyruvate: step 1/7.</text>
</comment>
<sequence length="372" mass="41099">MNAKSTSAVEGWYAPIDKTSQTDDERIKDVTPLPPPEHLIRFFPIRGTAVEKLVAETRNRIRRIMQRKDDRLLVVIGPCSIHDPAAAIEYARRLLVQREKYADTLEIVMRVYFEKPRTTVGWKGLINDPYLDETYRIDEGLRIARQLLIDINRLGVPAGSEFLDVISPQYIGDLISWGAIGARTTESQVHRELASGISAPIGFKNGTDGNIKIASDAIQAASRPHHFLSVHKNGQVAIVETKGNKDCHVILRGGKAPNYDAASVEAACRDLEAAKLPCTLMIDCSHANSSKQHERQIDVARNIADQLAGGSRCIFGVMVESHLKPGAQKFTPGKDDPSQLEYGKSITDACLGWDDSVELLSILSDAVKRRRG</sequence>
<dbReference type="InterPro" id="IPR013785">
    <property type="entry name" value="Aldolase_TIM"/>
</dbReference>
<dbReference type="PIRSF" id="PIRSF001361">
    <property type="entry name" value="DAHP_synthase"/>
    <property type="match status" value="1"/>
</dbReference>
<keyword evidence="4 8" id="KW-0028">Amino-acid biosynthesis</keyword>
<dbReference type="GO" id="GO:0009073">
    <property type="term" value="P:aromatic amino acid family biosynthetic process"/>
    <property type="evidence" value="ECO:0007669"/>
    <property type="project" value="UniProtKB-KW"/>
</dbReference>
<gene>
    <name evidence="10" type="ORF">C1702_15195</name>
    <name evidence="11" type="ORF">EV676_11428</name>
</gene>
<dbReference type="Proteomes" id="UP000239406">
    <property type="component" value="Unassembled WGS sequence"/>
</dbReference>
<protein>
    <recommendedName>
        <fullName evidence="8">Phospho-2-dehydro-3-deoxyheptonate aldolase</fullName>
        <ecNumber evidence="8">2.5.1.54</ecNumber>
    </recommendedName>
</protein>
<evidence type="ECO:0000256" key="5">
    <source>
        <dbReference type="ARBA" id="ARBA00022679"/>
    </source>
</evidence>
<dbReference type="Pfam" id="PF00793">
    <property type="entry name" value="DAHP_synth_1"/>
    <property type="match status" value="1"/>
</dbReference>
<evidence type="ECO:0000313" key="11">
    <source>
        <dbReference type="EMBL" id="TCP03149.1"/>
    </source>
</evidence>
<organism evidence="10 12">
    <name type="scientific">Caldimonas thermodepolymerans</name>
    <dbReference type="NCBI Taxonomy" id="215580"/>
    <lineage>
        <taxon>Bacteria</taxon>
        <taxon>Pseudomonadati</taxon>
        <taxon>Pseudomonadota</taxon>
        <taxon>Betaproteobacteria</taxon>
        <taxon>Burkholderiales</taxon>
        <taxon>Sphaerotilaceae</taxon>
        <taxon>Caldimonas</taxon>
    </lineage>
</organism>
<proteinExistence type="inferred from homology"/>
<dbReference type="OrthoDB" id="9807331at2"/>
<accession>A0A2S5T1C2</accession>
<dbReference type="EMBL" id="SLXF01000014">
    <property type="protein sequence ID" value="TCP03149.1"/>
    <property type="molecule type" value="Genomic_DNA"/>
</dbReference>
<dbReference type="GO" id="GO:0042802">
    <property type="term" value="F:identical protein binding"/>
    <property type="evidence" value="ECO:0007669"/>
    <property type="project" value="UniProtKB-ARBA"/>
</dbReference>
<dbReference type="EMBL" id="PSNY01000019">
    <property type="protein sequence ID" value="PPE68821.1"/>
    <property type="molecule type" value="Genomic_DNA"/>
</dbReference>
<name>A0A2S5T1C2_9BURK</name>
<dbReference type="GO" id="GO:0009423">
    <property type="term" value="P:chorismate biosynthetic process"/>
    <property type="evidence" value="ECO:0007669"/>
    <property type="project" value="UniProtKB-UniPathway"/>
</dbReference>
<evidence type="ECO:0000256" key="2">
    <source>
        <dbReference type="ARBA" id="ARBA00004688"/>
    </source>
</evidence>